<gene>
    <name evidence="3" type="ORF">HKK74_26745</name>
</gene>
<dbReference type="PANTHER" id="PTHR37828:SF1">
    <property type="entry name" value="YCII-RELATED DOMAIN-CONTAINING PROTEIN"/>
    <property type="match status" value="1"/>
</dbReference>
<dbReference type="RefSeq" id="WP_187246109.1">
    <property type="nucleotide sequence ID" value="NZ_BAAAOK010000037.1"/>
</dbReference>
<evidence type="ECO:0000313" key="4">
    <source>
        <dbReference type="Proteomes" id="UP000805614"/>
    </source>
</evidence>
<sequence>MLHLLTLRYLAATTEVEPHVAGHVHFLERYHRQGIFLISGPTVPAEEGGVIVARGVDRAHMEDIAAEDPFVRAGVAAYQVVTIAPGRMHPMVSDLLAEPLVRAGSERGDLPR</sequence>
<dbReference type="Proteomes" id="UP000805614">
    <property type="component" value="Unassembled WGS sequence"/>
</dbReference>
<comment type="similarity">
    <text evidence="1">Belongs to the YciI family.</text>
</comment>
<evidence type="ECO:0000313" key="3">
    <source>
        <dbReference type="EMBL" id="MBC6469068.1"/>
    </source>
</evidence>
<organism evidence="3 4">
    <name type="scientific">Actinomadura alba</name>
    <dbReference type="NCBI Taxonomy" id="406431"/>
    <lineage>
        <taxon>Bacteria</taxon>
        <taxon>Bacillati</taxon>
        <taxon>Actinomycetota</taxon>
        <taxon>Actinomycetes</taxon>
        <taxon>Streptosporangiales</taxon>
        <taxon>Thermomonosporaceae</taxon>
        <taxon>Actinomadura</taxon>
    </lineage>
</organism>
<dbReference type="Pfam" id="PF03795">
    <property type="entry name" value="YCII"/>
    <property type="match status" value="1"/>
</dbReference>
<evidence type="ECO:0000259" key="2">
    <source>
        <dbReference type="Pfam" id="PF03795"/>
    </source>
</evidence>
<name>A0ABR7LWM8_9ACTN</name>
<dbReference type="InterPro" id="IPR011008">
    <property type="entry name" value="Dimeric_a/b-barrel"/>
</dbReference>
<dbReference type="Gene3D" id="3.30.70.1060">
    <property type="entry name" value="Dimeric alpha+beta barrel"/>
    <property type="match status" value="1"/>
</dbReference>
<keyword evidence="4" id="KW-1185">Reference proteome</keyword>
<proteinExistence type="inferred from homology"/>
<feature type="domain" description="YCII-related" evidence="2">
    <location>
        <begin position="1"/>
        <end position="82"/>
    </location>
</feature>
<dbReference type="SUPFAM" id="SSF54909">
    <property type="entry name" value="Dimeric alpha+beta barrel"/>
    <property type="match status" value="1"/>
</dbReference>
<reference evidence="3 4" key="1">
    <citation type="submission" date="2020-06" db="EMBL/GenBank/DDBJ databases">
        <title>Actinomadura xiongansis sp. nov., isolated from soil of Baiyangdian.</title>
        <authorList>
            <person name="Zhang X."/>
        </authorList>
    </citation>
    <scope>NUCLEOTIDE SEQUENCE [LARGE SCALE GENOMIC DNA]</scope>
    <source>
        <strain evidence="3 4">HBUM206468</strain>
    </source>
</reference>
<dbReference type="InterPro" id="IPR005545">
    <property type="entry name" value="YCII"/>
</dbReference>
<comment type="caution">
    <text evidence="3">The sequence shown here is derived from an EMBL/GenBank/DDBJ whole genome shotgun (WGS) entry which is preliminary data.</text>
</comment>
<accession>A0ABR7LWM8</accession>
<dbReference type="PANTHER" id="PTHR37828">
    <property type="entry name" value="GSR2449 PROTEIN"/>
    <property type="match status" value="1"/>
</dbReference>
<evidence type="ECO:0000256" key="1">
    <source>
        <dbReference type="ARBA" id="ARBA00007689"/>
    </source>
</evidence>
<dbReference type="EMBL" id="JABVEC010000023">
    <property type="protein sequence ID" value="MBC6469068.1"/>
    <property type="molecule type" value="Genomic_DNA"/>
</dbReference>
<protein>
    <recommendedName>
        <fullName evidence="2">YCII-related domain-containing protein</fullName>
    </recommendedName>
</protein>